<dbReference type="Proteomes" id="UP000281594">
    <property type="component" value="Unassembled WGS sequence"/>
</dbReference>
<evidence type="ECO:0000313" key="3">
    <source>
        <dbReference type="Proteomes" id="UP000281594"/>
    </source>
</evidence>
<protein>
    <submittedName>
        <fullName evidence="2">Uncharacterized protein</fullName>
    </submittedName>
</protein>
<dbReference type="HOGENOM" id="CLU_100715_7_1_11"/>
<feature type="region of interest" description="Disordered" evidence="1">
    <location>
        <begin position="1"/>
        <end position="47"/>
    </location>
</feature>
<dbReference type="eggNOG" id="COG0251">
    <property type="taxonomic scope" value="Bacteria"/>
</dbReference>
<dbReference type="SUPFAM" id="SSF55298">
    <property type="entry name" value="YjgF-like"/>
    <property type="match status" value="1"/>
</dbReference>
<dbReference type="EMBL" id="QYCY01000002">
    <property type="protein sequence ID" value="RLV74582.1"/>
    <property type="molecule type" value="Genomic_DNA"/>
</dbReference>
<dbReference type="PANTHER" id="PTHR11803">
    <property type="entry name" value="2-IMINOBUTANOATE/2-IMINOPROPANOATE DEAMINASE RIDA"/>
    <property type="match status" value="1"/>
</dbReference>
<accession>A0A0A0NFT0</accession>
<comment type="caution">
    <text evidence="2">The sequence shown here is derived from an EMBL/GenBank/DDBJ whole genome shotgun (WGS) entry which is preliminary data.</text>
</comment>
<dbReference type="InterPro" id="IPR006175">
    <property type="entry name" value="YjgF/YER057c/UK114"/>
</dbReference>
<gene>
    <name evidence="2" type="ORF">D3C57_135190</name>
</gene>
<dbReference type="CDD" id="cd00448">
    <property type="entry name" value="YjgF_YER057c_UK114_family"/>
    <property type="match status" value="1"/>
</dbReference>
<feature type="compositionally biased region" description="Polar residues" evidence="1">
    <location>
        <begin position="1"/>
        <end position="16"/>
    </location>
</feature>
<dbReference type="AlphaFoldDB" id="A0A0A0NFT0"/>
<dbReference type="PANTHER" id="PTHR11803:SF39">
    <property type="entry name" value="2-IMINOBUTANOATE_2-IMINOPROPANOATE DEAMINASE"/>
    <property type="match status" value="1"/>
</dbReference>
<proteinExistence type="predicted"/>
<dbReference type="GO" id="GO:0005829">
    <property type="term" value="C:cytosol"/>
    <property type="evidence" value="ECO:0007669"/>
    <property type="project" value="TreeGrafter"/>
</dbReference>
<dbReference type="Pfam" id="PF01042">
    <property type="entry name" value="Ribonuc_L-PSP"/>
    <property type="match status" value="1"/>
</dbReference>
<evidence type="ECO:0000313" key="2">
    <source>
        <dbReference type="EMBL" id="RLV74582.1"/>
    </source>
</evidence>
<dbReference type="Gene3D" id="3.30.1330.40">
    <property type="entry name" value="RutC-like"/>
    <property type="match status" value="1"/>
</dbReference>
<reference evidence="2 3" key="1">
    <citation type="journal article" date="2018" name="J. Biol. Chem.">
        <title>Discovery of the actinoplanic acid pathway in Streptomyces rapamycinicus reveals a genetically conserved synergism with rapamycin.</title>
        <authorList>
            <person name="Mrak P."/>
            <person name="Krastel P."/>
            <person name="Pivk Lukancic P."/>
            <person name="Tao J."/>
            <person name="Pistorius D."/>
            <person name="Moore C.M."/>
        </authorList>
    </citation>
    <scope>NUCLEOTIDE SEQUENCE [LARGE SCALE GENOMIC DNA]</scope>
    <source>
        <strain evidence="2 3">NRRL 5491</strain>
    </source>
</reference>
<dbReference type="RefSeq" id="WP_020866687.1">
    <property type="nucleotide sequence ID" value="NC_022785.1"/>
</dbReference>
<dbReference type="GO" id="GO:0019239">
    <property type="term" value="F:deaminase activity"/>
    <property type="evidence" value="ECO:0007669"/>
    <property type="project" value="TreeGrafter"/>
</dbReference>
<dbReference type="STRING" id="1343740.M271_08325"/>
<organism evidence="2 3">
    <name type="scientific">Streptomyces rapamycinicus (strain ATCC 29253 / DSM 41530 / NRRL 5491 / AYB-994)</name>
    <name type="common">Streptomyces hygroscopicus (strain ATCC 29253)</name>
    <dbReference type="NCBI Taxonomy" id="1343740"/>
    <lineage>
        <taxon>Bacteria</taxon>
        <taxon>Bacillati</taxon>
        <taxon>Actinomycetota</taxon>
        <taxon>Actinomycetes</taxon>
        <taxon>Kitasatosporales</taxon>
        <taxon>Streptomycetaceae</taxon>
        <taxon>Streptomyces</taxon>
        <taxon>Streptomyces violaceusniger group</taxon>
    </lineage>
</organism>
<name>A0A0A0NFT0_STRRN</name>
<evidence type="ECO:0000256" key="1">
    <source>
        <dbReference type="SAM" id="MobiDB-lite"/>
    </source>
</evidence>
<sequence>MSDQQTKTAIVPTTHSGAAGPYSPGSRKGDILQTAGQLGLPPGAPHLRSADQYPNLATQVLQALDNVTAVLAEAGSGWADVIMVRAHLTDTAHFREFNTLYSEYLATEQGPLPSRTTVYVGLPAGCLVEIDALAVLG</sequence>
<dbReference type="KEGG" id="src:M271_08325"/>
<dbReference type="InterPro" id="IPR035959">
    <property type="entry name" value="RutC-like_sf"/>
</dbReference>